<comment type="caution">
    <text evidence="2">The sequence shown here is derived from an EMBL/GenBank/DDBJ whole genome shotgun (WGS) entry which is preliminary data.</text>
</comment>
<dbReference type="SUPFAM" id="SSF52833">
    <property type="entry name" value="Thioredoxin-like"/>
    <property type="match status" value="1"/>
</dbReference>
<dbReference type="Proteomes" id="UP001597079">
    <property type="component" value="Unassembled WGS sequence"/>
</dbReference>
<accession>A0ABW4JNR8</accession>
<sequence>MRLYGYRRCSTCREAQKTLEANGAKVEFHDIVEHAPSEETIRFWVKQSQRPISDFINTRGTVYRDKGLKTANLSEDEWIVQLAQEGKLIKRPILVTARDEVLVGYHEGAYRRLALGE</sequence>
<evidence type="ECO:0000313" key="3">
    <source>
        <dbReference type="Proteomes" id="UP001597079"/>
    </source>
</evidence>
<protein>
    <submittedName>
        <fullName evidence="2">Arsenate reductase family protein</fullName>
    </submittedName>
</protein>
<dbReference type="EMBL" id="JBHUCX010000092">
    <property type="protein sequence ID" value="MFD1677526.1"/>
    <property type="molecule type" value="Genomic_DNA"/>
</dbReference>
<comment type="similarity">
    <text evidence="1">Belongs to the ArsC family.</text>
</comment>
<dbReference type="InterPro" id="IPR006504">
    <property type="entry name" value="Tscrpt_reg_Spx/MgsR"/>
</dbReference>
<dbReference type="InterPro" id="IPR036249">
    <property type="entry name" value="Thioredoxin-like_sf"/>
</dbReference>
<evidence type="ECO:0000256" key="1">
    <source>
        <dbReference type="PROSITE-ProRule" id="PRU01282"/>
    </source>
</evidence>
<keyword evidence="3" id="KW-1185">Reference proteome</keyword>
<proteinExistence type="inferred from homology"/>
<name>A0ABW4JNR8_9BACL</name>
<dbReference type="PANTHER" id="PTHR30041">
    <property type="entry name" value="ARSENATE REDUCTASE"/>
    <property type="match status" value="1"/>
</dbReference>
<dbReference type="PROSITE" id="PS51353">
    <property type="entry name" value="ARSC"/>
    <property type="match status" value="1"/>
</dbReference>
<gene>
    <name evidence="2" type="ORF">ACFSB2_22965</name>
</gene>
<dbReference type="InterPro" id="IPR006660">
    <property type="entry name" value="Arsenate_reductase-like"/>
</dbReference>
<dbReference type="Pfam" id="PF03960">
    <property type="entry name" value="ArsC"/>
    <property type="match status" value="1"/>
</dbReference>
<dbReference type="PANTHER" id="PTHR30041:SF8">
    <property type="entry name" value="PROTEIN YFFB"/>
    <property type="match status" value="1"/>
</dbReference>
<dbReference type="RefSeq" id="WP_377945416.1">
    <property type="nucleotide sequence ID" value="NZ_JBHUCX010000092.1"/>
</dbReference>
<evidence type="ECO:0000313" key="2">
    <source>
        <dbReference type="EMBL" id="MFD1677526.1"/>
    </source>
</evidence>
<dbReference type="Gene3D" id="3.40.30.10">
    <property type="entry name" value="Glutaredoxin"/>
    <property type="match status" value="1"/>
</dbReference>
<organism evidence="2 3">
    <name type="scientific">Alicyclobacillus fodiniaquatilis</name>
    <dbReference type="NCBI Taxonomy" id="1661150"/>
    <lineage>
        <taxon>Bacteria</taxon>
        <taxon>Bacillati</taxon>
        <taxon>Bacillota</taxon>
        <taxon>Bacilli</taxon>
        <taxon>Bacillales</taxon>
        <taxon>Alicyclobacillaceae</taxon>
        <taxon>Alicyclobacillus</taxon>
    </lineage>
</organism>
<reference evidence="3" key="1">
    <citation type="journal article" date="2019" name="Int. J. Syst. Evol. Microbiol.">
        <title>The Global Catalogue of Microorganisms (GCM) 10K type strain sequencing project: providing services to taxonomists for standard genome sequencing and annotation.</title>
        <authorList>
            <consortium name="The Broad Institute Genomics Platform"/>
            <consortium name="The Broad Institute Genome Sequencing Center for Infectious Disease"/>
            <person name="Wu L."/>
            <person name="Ma J."/>
        </authorList>
    </citation>
    <scope>NUCLEOTIDE SEQUENCE [LARGE SCALE GENOMIC DNA]</scope>
    <source>
        <strain evidence="3">CGMCC 1.12286</strain>
    </source>
</reference>
<dbReference type="NCBIfam" id="TIGR01617">
    <property type="entry name" value="arsC_related"/>
    <property type="match status" value="1"/>
</dbReference>